<dbReference type="SUPFAM" id="SSF51182">
    <property type="entry name" value="RmlC-like cupins"/>
    <property type="match status" value="1"/>
</dbReference>
<dbReference type="PRINTS" id="PR00032">
    <property type="entry name" value="HTHARAC"/>
</dbReference>
<reference evidence="6 7" key="1">
    <citation type="submission" date="2017-09" db="EMBL/GenBank/DDBJ databases">
        <title>Mdr eskape-Ghana.</title>
        <authorList>
            <person name="Agyepong N."/>
            <person name="Janice J."/>
            <person name="Samuelsen O."/>
            <person name="Owusu-Ofori A."/>
            <person name="Sundsfjord A."/>
            <person name="Essack S."/>
            <person name="Pedersen T."/>
        </authorList>
    </citation>
    <scope>NUCLEOTIDE SEQUENCE [LARGE SCALE GENOMIC DNA]</scope>
    <source>
        <strain evidence="6 7">46</strain>
    </source>
</reference>
<dbReference type="SMART" id="SM00342">
    <property type="entry name" value="HTH_ARAC"/>
    <property type="match status" value="1"/>
</dbReference>
<dbReference type="PANTHER" id="PTHR43280">
    <property type="entry name" value="ARAC-FAMILY TRANSCRIPTIONAL REGULATOR"/>
    <property type="match status" value="1"/>
</dbReference>
<dbReference type="Proteomes" id="UP000646540">
    <property type="component" value="Unassembled WGS sequence"/>
</dbReference>
<accession>A0A2A5MMX7</accession>
<organism evidence="6 7">
    <name type="scientific">Klebsiella quasipneumoniae</name>
    <dbReference type="NCBI Taxonomy" id="1463165"/>
    <lineage>
        <taxon>Bacteria</taxon>
        <taxon>Pseudomonadati</taxon>
        <taxon>Pseudomonadota</taxon>
        <taxon>Gammaproteobacteria</taxon>
        <taxon>Enterobacterales</taxon>
        <taxon>Enterobacteriaceae</taxon>
        <taxon>Klebsiella/Raoultella group</taxon>
        <taxon>Klebsiella</taxon>
        <taxon>Klebsiella pneumoniae complex</taxon>
    </lineage>
</organism>
<feature type="domain" description="HTH araC/xylS-type" evidence="4">
    <location>
        <begin position="189"/>
        <end position="287"/>
    </location>
</feature>
<evidence type="ECO:0000256" key="2">
    <source>
        <dbReference type="ARBA" id="ARBA00023125"/>
    </source>
</evidence>
<keyword evidence="2" id="KW-0238">DNA-binding</keyword>
<dbReference type="InterPro" id="IPR018060">
    <property type="entry name" value="HTH_AraC"/>
</dbReference>
<dbReference type="GO" id="GO:0043565">
    <property type="term" value="F:sequence-specific DNA binding"/>
    <property type="evidence" value="ECO:0007669"/>
    <property type="project" value="InterPro"/>
</dbReference>
<comment type="caution">
    <text evidence="6">The sequence shown here is derived from an EMBL/GenBank/DDBJ whole genome shotgun (WGS) entry which is preliminary data.</text>
</comment>
<dbReference type="Proteomes" id="UP000217648">
    <property type="component" value="Unassembled WGS sequence"/>
</dbReference>
<dbReference type="EMBL" id="JACNQW010000004">
    <property type="protein sequence ID" value="MBC5045324.1"/>
    <property type="molecule type" value="Genomic_DNA"/>
</dbReference>
<keyword evidence="1" id="KW-0805">Transcription regulation</keyword>
<evidence type="ECO:0000313" key="6">
    <source>
        <dbReference type="EMBL" id="PCM62227.1"/>
    </source>
</evidence>
<gene>
    <name evidence="6" type="ORF">CP911_08540</name>
    <name evidence="5" type="ORF">H8L09_08105</name>
</gene>
<accession>A0A181W329</accession>
<sequence>MSPVQTVPVFKLYGEERGWPTPDLLHCESILQRSSLYQWHIRVHQHAEMVQLLYLHKGRAEIEIEGTTAVMTESCIQVVPALCIHGFHFSPGTHGFVLSLALPLLSRFENQFGRPLDVLSVAQCLPVGRSRGRMHTLFSALREEYSADHDAREMMLYSLLGTLLVWLNRQCRPAPPAEDKAERKRSMMRHFSRLIESHYRQHLPLAEYAKLIGLSVTHLNYLCREFYGCSALGVLHQRLMLEARRNLQYTRMTVTQLSDYLGFSDAAYFSRFFRRYSGMSPKAFREAIKENAS</sequence>
<dbReference type="PROSITE" id="PS01124">
    <property type="entry name" value="HTH_ARAC_FAMILY_2"/>
    <property type="match status" value="1"/>
</dbReference>
<dbReference type="GO" id="GO:0003700">
    <property type="term" value="F:DNA-binding transcription factor activity"/>
    <property type="evidence" value="ECO:0007669"/>
    <property type="project" value="InterPro"/>
</dbReference>
<evidence type="ECO:0000313" key="7">
    <source>
        <dbReference type="Proteomes" id="UP000217648"/>
    </source>
</evidence>
<keyword evidence="3" id="KW-0804">Transcription</keyword>
<dbReference type="AlphaFoldDB" id="A0A181W329"/>
<dbReference type="InterPro" id="IPR047264">
    <property type="entry name" value="Cupin_HpaA-like_N"/>
</dbReference>
<dbReference type="SUPFAM" id="SSF46689">
    <property type="entry name" value="Homeodomain-like"/>
    <property type="match status" value="1"/>
</dbReference>
<dbReference type="InterPro" id="IPR009057">
    <property type="entry name" value="Homeodomain-like_sf"/>
</dbReference>
<evidence type="ECO:0000256" key="1">
    <source>
        <dbReference type="ARBA" id="ARBA00023015"/>
    </source>
</evidence>
<evidence type="ECO:0000313" key="5">
    <source>
        <dbReference type="EMBL" id="MBC5045324.1"/>
    </source>
</evidence>
<protein>
    <submittedName>
        <fullName evidence="6">AraC family transcriptional regulator</fullName>
    </submittedName>
    <submittedName>
        <fullName evidence="5">Helix-turn-helix domain-containing protein</fullName>
    </submittedName>
</protein>
<dbReference type="RefSeq" id="WP_023319686.1">
    <property type="nucleotide sequence ID" value="NZ_AP021950.1"/>
</dbReference>
<reference evidence="5" key="2">
    <citation type="submission" date="2020-08" db="EMBL/GenBank/DDBJ databases">
        <title>Genomic evolution and epidemiology of Klebsiella pneumoniae from a major hospital in Beijing, China, over a fifteen-year period: dissemination of known and novel high-risk clones.</title>
        <authorList>
            <person name="Palmieri M."/>
        </authorList>
    </citation>
    <scope>NUCLEOTIDE SEQUENCE</scope>
    <source>
        <strain evidence="5">K7050</strain>
    </source>
</reference>
<dbReference type="InterPro" id="IPR020449">
    <property type="entry name" value="Tscrpt_reg_AraC-type_HTH"/>
</dbReference>
<dbReference type="Gene3D" id="2.60.120.10">
    <property type="entry name" value="Jelly Rolls"/>
    <property type="match status" value="1"/>
</dbReference>
<dbReference type="CDD" id="cd06999">
    <property type="entry name" value="cupin_HpaA-like_N"/>
    <property type="match status" value="1"/>
</dbReference>
<evidence type="ECO:0000259" key="4">
    <source>
        <dbReference type="PROSITE" id="PS01124"/>
    </source>
</evidence>
<dbReference type="Pfam" id="PF12833">
    <property type="entry name" value="HTH_18"/>
    <property type="match status" value="1"/>
</dbReference>
<name>A0A181W329_9ENTR</name>
<dbReference type="InterPro" id="IPR014710">
    <property type="entry name" value="RmlC-like_jellyroll"/>
</dbReference>
<proteinExistence type="predicted"/>
<dbReference type="InterPro" id="IPR011051">
    <property type="entry name" value="RmlC_Cupin_sf"/>
</dbReference>
<dbReference type="EMBL" id="NXHG01000003">
    <property type="protein sequence ID" value="PCM62227.1"/>
    <property type="molecule type" value="Genomic_DNA"/>
</dbReference>
<dbReference type="Gene3D" id="1.10.10.60">
    <property type="entry name" value="Homeodomain-like"/>
    <property type="match status" value="1"/>
</dbReference>
<dbReference type="PANTHER" id="PTHR43280:SF32">
    <property type="entry name" value="TRANSCRIPTIONAL REGULATORY PROTEIN"/>
    <property type="match status" value="1"/>
</dbReference>
<evidence type="ECO:0000256" key="3">
    <source>
        <dbReference type="ARBA" id="ARBA00023163"/>
    </source>
</evidence>